<accession>A0A6F9DS89</accession>
<proteinExistence type="evidence at transcript level"/>
<evidence type="ECO:0000259" key="2">
    <source>
        <dbReference type="PROSITE" id="PS50908"/>
    </source>
</evidence>
<sequence length="192" mass="22007">MCNNMSLTEEQSEEQEVLASIFEDDSNFKQVNDTCYQYKIGEDGHAKSFLIEFIWLPTYPEVPPEINLDAFYNNHILDSVKADVQNQLTEQASGLIGEAMLYSIIDWAKENHEDLMKNQLLQVSKPVDEPLNEPKQPVAKPKVKKEQLTKAQKRKMADRVNMMGERPRGWNWVDPIKHLSQTGGIDQQSTPS</sequence>
<organism evidence="3">
    <name type="scientific">Phallusia mammillata</name>
    <dbReference type="NCBI Taxonomy" id="59560"/>
    <lineage>
        <taxon>Eukaryota</taxon>
        <taxon>Metazoa</taxon>
        <taxon>Chordata</taxon>
        <taxon>Tunicata</taxon>
        <taxon>Ascidiacea</taxon>
        <taxon>Phlebobranchia</taxon>
        <taxon>Ascidiidae</taxon>
        <taxon>Phallusia</taxon>
    </lineage>
</organism>
<feature type="compositionally biased region" description="Polar residues" evidence="1">
    <location>
        <begin position="179"/>
        <end position="192"/>
    </location>
</feature>
<reference evidence="3" key="1">
    <citation type="submission" date="2020-04" db="EMBL/GenBank/DDBJ databases">
        <authorList>
            <person name="Neveu A P."/>
        </authorList>
    </citation>
    <scope>NUCLEOTIDE SEQUENCE</scope>
    <source>
        <tissue evidence="3">Whole embryo</tissue>
    </source>
</reference>
<dbReference type="InterPro" id="IPR016135">
    <property type="entry name" value="UBQ-conjugating_enzyme/RWD"/>
</dbReference>
<dbReference type="CDD" id="cd23817">
    <property type="entry name" value="RWD-RWDD4"/>
    <property type="match status" value="1"/>
</dbReference>
<dbReference type="SMART" id="SM00591">
    <property type="entry name" value="RWD"/>
    <property type="match status" value="1"/>
</dbReference>
<gene>
    <name evidence="3" type="primary">Rwdd4a</name>
</gene>
<dbReference type="InterPro" id="IPR006575">
    <property type="entry name" value="RWD_dom"/>
</dbReference>
<dbReference type="SUPFAM" id="SSF54495">
    <property type="entry name" value="UBC-like"/>
    <property type="match status" value="1"/>
</dbReference>
<dbReference type="AlphaFoldDB" id="A0A6F9DS89"/>
<dbReference type="PANTHER" id="PTHR21275">
    <property type="entry name" value="RWD DOMAIN-CONTAINING PROTEIN 4"/>
    <property type="match status" value="1"/>
</dbReference>
<dbReference type="InterPro" id="IPR042770">
    <property type="entry name" value="RWDD4"/>
</dbReference>
<dbReference type="Pfam" id="PF05773">
    <property type="entry name" value="RWD"/>
    <property type="match status" value="1"/>
</dbReference>
<protein>
    <submittedName>
        <fullName evidence="3">RWD domain-containing protein 4-like</fullName>
    </submittedName>
</protein>
<evidence type="ECO:0000256" key="1">
    <source>
        <dbReference type="SAM" id="MobiDB-lite"/>
    </source>
</evidence>
<name>A0A6F9DS89_9ASCI</name>
<dbReference type="Gene3D" id="3.10.110.10">
    <property type="entry name" value="Ubiquitin Conjugating Enzyme"/>
    <property type="match status" value="1"/>
</dbReference>
<feature type="region of interest" description="Disordered" evidence="1">
    <location>
        <begin position="127"/>
        <end position="192"/>
    </location>
</feature>
<evidence type="ECO:0000313" key="3">
    <source>
        <dbReference type="EMBL" id="CAB3265836.1"/>
    </source>
</evidence>
<feature type="domain" description="RWD" evidence="2">
    <location>
        <begin position="13"/>
        <end position="115"/>
    </location>
</feature>
<dbReference type="EMBL" id="LR789974">
    <property type="protein sequence ID" value="CAB3265836.1"/>
    <property type="molecule type" value="mRNA"/>
</dbReference>
<dbReference type="PANTHER" id="PTHR21275:SF1">
    <property type="entry name" value="RWD DOMAIN-CONTAINING PROTEIN 4"/>
    <property type="match status" value="1"/>
</dbReference>
<dbReference type="PROSITE" id="PS50908">
    <property type="entry name" value="RWD"/>
    <property type="match status" value="1"/>
</dbReference>